<accession>C4FJT6</accession>
<dbReference type="RefSeq" id="WP_007546707.1">
    <property type="nucleotide sequence ID" value="NZ_ABZS01000067.1"/>
</dbReference>
<dbReference type="PANTHER" id="PTHR34216">
    <property type="match status" value="1"/>
</dbReference>
<comment type="subcellular location">
    <subcellularLocation>
        <location evidence="1">Secreted</location>
    </subcellularLocation>
</comment>
<comment type="caution">
    <text evidence="4">The sequence shown here is derived from an EMBL/GenBank/DDBJ whole genome shotgun (WGS) entry which is preliminary data.</text>
</comment>
<dbReference type="GO" id="GO:0016810">
    <property type="term" value="F:hydrolase activity, acting on carbon-nitrogen (but not peptide) bonds"/>
    <property type="evidence" value="ECO:0007669"/>
    <property type="project" value="InterPro"/>
</dbReference>
<dbReference type="Proteomes" id="UP000005540">
    <property type="component" value="Unassembled WGS sequence"/>
</dbReference>
<reference evidence="4 5" key="1">
    <citation type="submission" date="2009-04" db="EMBL/GenBank/DDBJ databases">
        <authorList>
            <person name="Reysenbach A.-L."/>
            <person name="Heidelberg J.F."/>
            <person name="Nelson W.C."/>
        </authorList>
    </citation>
    <scope>NUCLEOTIDE SEQUENCE [LARGE SCALE GENOMIC DNA]</scope>
    <source>
        <strain evidence="4 5">SS-5</strain>
    </source>
</reference>
<organism evidence="4 5">
    <name type="scientific">Sulfurihydrogenibium yellowstonense SS-5</name>
    <dbReference type="NCBI Taxonomy" id="432331"/>
    <lineage>
        <taxon>Bacteria</taxon>
        <taxon>Pseudomonadati</taxon>
        <taxon>Aquificota</taxon>
        <taxon>Aquificia</taxon>
        <taxon>Aquificales</taxon>
        <taxon>Hydrogenothermaceae</taxon>
        <taxon>Sulfurihydrogenibium</taxon>
    </lineage>
</organism>
<dbReference type="Pfam" id="PF01522">
    <property type="entry name" value="Polysacc_deac_1"/>
    <property type="match status" value="1"/>
</dbReference>
<gene>
    <name evidence="4" type="ORF">SULYE_0836</name>
</gene>
<name>C4FJT6_9AQUI</name>
<evidence type="ECO:0000313" key="5">
    <source>
        <dbReference type="Proteomes" id="UP000005540"/>
    </source>
</evidence>
<dbReference type="InterPro" id="IPR002509">
    <property type="entry name" value="NODB_dom"/>
</dbReference>
<dbReference type="PROSITE" id="PS51677">
    <property type="entry name" value="NODB"/>
    <property type="match status" value="1"/>
</dbReference>
<evidence type="ECO:0000256" key="2">
    <source>
        <dbReference type="ARBA" id="ARBA00022729"/>
    </source>
</evidence>
<proteinExistence type="predicted"/>
<dbReference type="GO" id="GO:0005975">
    <property type="term" value="P:carbohydrate metabolic process"/>
    <property type="evidence" value="ECO:0007669"/>
    <property type="project" value="InterPro"/>
</dbReference>
<dbReference type="EMBL" id="ABZS01000067">
    <property type="protein sequence ID" value="EEP60658.1"/>
    <property type="molecule type" value="Genomic_DNA"/>
</dbReference>
<keyword evidence="5" id="KW-1185">Reference proteome</keyword>
<dbReference type="CDD" id="cd10918">
    <property type="entry name" value="CE4_NodB_like_5s_6s"/>
    <property type="match status" value="1"/>
</dbReference>
<dbReference type="SUPFAM" id="SSF88713">
    <property type="entry name" value="Glycoside hydrolase/deacetylase"/>
    <property type="match status" value="1"/>
</dbReference>
<sequence>MKIFMYHNIDIPLKEAKLKSLYVKPSKFETQLKVLKKLGYNFVKTEDLENNQKKSILLTFDDGFKDFYDNALPIIKKYNANAIVFVPAGLVGSFNQWDYEKLNIRKKLMNWEEIKRVYKEGIEIGSHTLTHPFLTKIPKERAKKEIQDSKKMLEDMLSTEITCFCYPYGDYNETIRDLVIEAGYKYAFTTKEGSLEQSDNFYEIKRIMISGFYSLPKVLWKTII</sequence>
<evidence type="ECO:0000256" key="1">
    <source>
        <dbReference type="ARBA" id="ARBA00004613"/>
    </source>
</evidence>
<dbReference type="InterPro" id="IPR051398">
    <property type="entry name" value="Polysacch_Deacetylase"/>
</dbReference>
<dbReference type="InterPro" id="IPR011330">
    <property type="entry name" value="Glyco_hydro/deAcase_b/a-brl"/>
</dbReference>
<protein>
    <submittedName>
        <fullName evidence="4">Polysaccharide deacetylase family protein</fullName>
    </submittedName>
</protein>
<dbReference type="PANTHER" id="PTHR34216:SF3">
    <property type="entry name" value="POLY-BETA-1,6-N-ACETYL-D-GLUCOSAMINE N-DEACETYLASE"/>
    <property type="match status" value="1"/>
</dbReference>
<dbReference type="AlphaFoldDB" id="C4FJT6"/>
<dbReference type="GO" id="GO:0005576">
    <property type="term" value="C:extracellular region"/>
    <property type="evidence" value="ECO:0007669"/>
    <property type="project" value="UniProtKB-SubCell"/>
</dbReference>
<feature type="domain" description="NodB homology" evidence="3">
    <location>
        <begin position="54"/>
        <end position="224"/>
    </location>
</feature>
<evidence type="ECO:0000313" key="4">
    <source>
        <dbReference type="EMBL" id="EEP60658.1"/>
    </source>
</evidence>
<evidence type="ECO:0000259" key="3">
    <source>
        <dbReference type="PROSITE" id="PS51677"/>
    </source>
</evidence>
<dbReference type="OrthoDB" id="9778320at2"/>
<dbReference type="Gene3D" id="3.20.20.370">
    <property type="entry name" value="Glycoside hydrolase/deacetylase"/>
    <property type="match status" value="1"/>
</dbReference>
<keyword evidence="2" id="KW-0732">Signal</keyword>